<evidence type="ECO:0000256" key="3">
    <source>
        <dbReference type="ARBA" id="ARBA00022723"/>
    </source>
</evidence>
<evidence type="ECO:0000256" key="2">
    <source>
        <dbReference type="ARBA" id="ARBA00005582"/>
    </source>
</evidence>
<comment type="cofactor">
    <cofactor evidence="1">
        <name>Mg(2+)</name>
        <dbReference type="ChEBI" id="CHEBI:18420"/>
    </cofactor>
</comment>
<keyword evidence="8" id="KW-1185">Reference proteome</keyword>
<keyword evidence="4" id="KW-0378">Hydrolase</keyword>
<evidence type="ECO:0000259" key="6">
    <source>
        <dbReference type="PROSITE" id="PS51462"/>
    </source>
</evidence>
<evidence type="ECO:0000313" key="8">
    <source>
        <dbReference type="Proteomes" id="UP001295423"/>
    </source>
</evidence>
<dbReference type="AlphaFoldDB" id="A0AAD2GCX8"/>
<dbReference type="InterPro" id="IPR000086">
    <property type="entry name" value="NUDIX_hydrolase_dom"/>
</dbReference>
<reference evidence="7" key="1">
    <citation type="submission" date="2023-08" db="EMBL/GenBank/DDBJ databases">
        <authorList>
            <person name="Audoor S."/>
            <person name="Bilcke G."/>
        </authorList>
    </citation>
    <scope>NUCLEOTIDE SEQUENCE</scope>
</reference>
<evidence type="ECO:0000313" key="7">
    <source>
        <dbReference type="EMBL" id="CAJ1968944.1"/>
    </source>
</evidence>
<dbReference type="PANTHER" id="PTHR43758:SF2">
    <property type="entry name" value="OXIDIZED PURINE NUCLEOSIDE TRIPHOSPHATE HYDROLASE"/>
    <property type="match status" value="1"/>
</dbReference>
<name>A0AAD2GCX8_9STRA</name>
<feature type="domain" description="Nudix hydrolase" evidence="6">
    <location>
        <begin position="50"/>
        <end position="226"/>
    </location>
</feature>
<accession>A0AAD2GCX8</accession>
<dbReference type="Proteomes" id="UP001295423">
    <property type="component" value="Unassembled WGS sequence"/>
</dbReference>
<comment type="similarity">
    <text evidence="2">Belongs to the Nudix hydrolase family.</text>
</comment>
<dbReference type="PROSITE" id="PS51462">
    <property type="entry name" value="NUDIX"/>
    <property type="match status" value="1"/>
</dbReference>
<dbReference type="PANTHER" id="PTHR43758">
    <property type="entry name" value="7,8-DIHYDRO-8-OXOGUANINE TRIPHOSPHATASE"/>
    <property type="match status" value="1"/>
</dbReference>
<dbReference type="InterPro" id="IPR015797">
    <property type="entry name" value="NUDIX_hydrolase-like_dom_sf"/>
</dbReference>
<dbReference type="GO" id="GO:0046872">
    <property type="term" value="F:metal ion binding"/>
    <property type="evidence" value="ECO:0007669"/>
    <property type="project" value="UniProtKB-KW"/>
</dbReference>
<comment type="caution">
    <text evidence="7">The sequence shown here is derived from an EMBL/GenBank/DDBJ whole genome shotgun (WGS) entry which is preliminary data.</text>
</comment>
<organism evidence="7 8">
    <name type="scientific">Cylindrotheca closterium</name>
    <dbReference type="NCBI Taxonomy" id="2856"/>
    <lineage>
        <taxon>Eukaryota</taxon>
        <taxon>Sar</taxon>
        <taxon>Stramenopiles</taxon>
        <taxon>Ochrophyta</taxon>
        <taxon>Bacillariophyta</taxon>
        <taxon>Bacillariophyceae</taxon>
        <taxon>Bacillariophycidae</taxon>
        <taxon>Bacillariales</taxon>
        <taxon>Bacillariaceae</taxon>
        <taxon>Cylindrotheca</taxon>
    </lineage>
</organism>
<dbReference type="GO" id="GO:0005737">
    <property type="term" value="C:cytoplasm"/>
    <property type="evidence" value="ECO:0007669"/>
    <property type="project" value="TreeGrafter"/>
</dbReference>
<dbReference type="GO" id="GO:0042262">
    <property type="term" value="P:DNA protection"/>
    <property type="evidence" value="ECO:0007669"/>
    <property type="project" value="TreeGrafter"/>
</dbReference>
<evidence type="ECO:0000256" key="5">
    <source>
        <dbReference type="ARBA" id="ARBA00022842"/>
    </source>
</evidence>
<keyword evidence="3" id="KW-0479">Metal-binding</keyword>
<protein>
    <recommendedName>
        <fullName evidence="6">Nudix hydrolase domain-containing protein</fullName>
    </recommendedName>
</protein>
<proteinExistence type="inferred from homology"/>
<dbReference type="Gene3D" id="3.90.79.10">
    <property type="entry name" value="Nucleoside Triphosphate Pyrophosphohydrolase"/>
    <property type="match status" value="1"/>
</dbReference>
<dbReference type="GO" id="GO:0008413">
    <property type="term" value="F:8-oxo-7,8-dihydroguanosine triphosphate pyrophosphatase activity"/>
    <property type="evidence" value="ECO:0007669"/>
    <property type="project" value="TreeGrafter"/>
</dbReference>
<keyword evidence="5" id="KW-0460">Magnesium</keyword>
<sequence>MKISISCNSIAFTVCMMASSGFPNRLPNSRLGQKHETYESFASAIGHQSTKPKEFAFIVVTEESDEAEKRGRLLLGRKNRGFGKGMYTCLGGKFDVKLDSSLEASACRELKEEAKIGGVSIDEMKGSKVGIQRFTFAPDEDNESTGTDEKKNESQSQLEMVVHVYWLAFQHCDERLNSVEGCEEITPQWFDDWSLLPLDQMFADDSLWMTTLLAYHENGPSDAAAVQINGWYHYEEKCEETNTIQHYYMDVLPKRNQNGAVQIDRTLPKQSQVYKKQENGKDAAPPTYNLEQQLFHALHDNRIHSPTIKEFRESLAFCKAVKNHFQKFEKKKLKTSGITTAGWKVVLDVAGGHGALAALFLVSNPSIQRAVCIDPAKVGNNGVTKAWGHLWSSDQGDSYANQKKELVYRNECLTTGLPSEIQKGLSMTESPEQILVVACHACQHLSEQILEISCRYGVSVAVVPCCQKDSSPGGPWKATSKALEIPLQIMMDVLLAGRIMGKGTHEVRMKCMNKQITPQNRIIVARALPTEEQDESLLALQAHRSRAQAKLDIAYRRAHVLSSGYRDTNGILSSLLSPSFLHPLGYMTAGVAIGMGASHWMSKR</sequence>
<gene>
    <name evidence="7" type="ORF">CYCCA115_LOCUS23473</name>
</gene>
<dbReference type="EMBL" id="CAKOGP040002413">
    <property type="protein sequence ID" value="CAJ1968944.1"/>
    <property type="molecule type" value="Genomic_DNA"/>
</dbReference>
<evidence type="ECO:0000256" key="4">
    <source>
        <dbReference type="ARBA" id="ARBA00022801"/>
    </source>
</evidence>
<evidence type="ECO:0000256" key="1">
    <source>
        <dbReference type="ARBA" id="ARBA00001946"/>
    </source>
</evidence>
<dbReference type="SUPFAM" id="SSF55811">
    <property type="entry name" value="Nudix"/>
    <property type="match status" value="1"/>
</dbReference>